<evidence type="ECO:0000256" key="3">
    <source>
        <dbReference type="ARBA" id="ARBA00022729"/>
    </source>
</evidence>
<name>A0ABU1Q385_9PSEU</name>
<dbReference type="InterPro" id="IPR008256">
    <property type="entry name" value="Peptidase_S1B"/>
</dbReference>
<dbReference type="InterPro" id="IPR050966">
    <property type="entry name" value="Glutamyl_endopeptidase"/>
</dbReference>
<dbReference type="InterPro" id="IPR009003">
    <property type="entry name" value="Peptidase_S1_PA"/>
</dbReference>
<comment type="similarity">
    <text evidence="1 6">Belongs to the peptidase S1B family.</text>
</comment>
<protein>
    <recommendedName>
        <fullName evidence="6">Serine protease</fullName>
        <ecNumber evidence="6">3.4.21.-</ecNumber>
    </recommendedName>
</protein>
<evidence type="ECO:0000256" key="4">
    <source>
        <dbReference type="ARBA" id="ARBA00022801"/>
    </source>
</evidence>
<comment type="caution">
    <text evidence="8">The sequence shown here is derived from an EMBL/GenBank/DDBJ whole genome shotgun (WGS) entry which is preliminary data.</text>
</comment>
<dbReference type="Gene3D" id="2.40.10.10">
    <property type="entry name" value="Trypsin-like serine proteases"/>
    <property type="match status" value="2"/>
</dbReference>
<keyword evidence="2 6" id="KW-0645">Protease</keyword>
<dbReference type="PANTHER" id="PTHR15462">
    <property type="entry name" value="SERINE PROTEASE"/>
    <property type="match status" value="1"/>
</dbReference>
<keyword evidence="9" id="KW-1185">Reference proteome</keyword>
<evidence type="ECO:0000256" key="1">
    <source>
        <dbReference type="ARBA" id="ARBA00008764"/>
    </source>
</evidence>
<accession>A0ABU1Q385</accession>
<dbReference type="Pfam" id="PF13365">
    <property type="entry name" value="Trypsin_2"/>
    <property type="match status" value="1"/>
</dbReference>
<gene>
    <name evidence="8" type="ORF">J2S66_005717</name>
</gene>
<dbReference type="Proteomes" id="UP001268819">
    <property type="component" value="Unassembled WGS sequence"/>
</dbReference>
<evidence type="ECO:0000313" key="8">
    <source>
        <dbReference type="EMBL" id="MDR6597333.1"/>
    </source>
</evidence>
<evidence type="ECO:0000256" key="5">
    <source>
        <dbReference type="ARBA" id="ARBA00022825"/>
    </source>
</evidence>
<dbReference type="EMBL" id="JAVDSG010000001">
    <property type="protein sequence ID" value="MDR6597333.1"/>
    <property type="molecule type" value="Genomic_DNA"/>
</dbReference>
<reference evidence="8 9" key="1">
    <citation type="submission" date="2023-07" db="EMBL/GenBank/DDBJ databases">
        <title>Sequencing the genomes of 1000 actinobacteria strains.</title>
        <authorList>
            <person name="Klenk H.-P."/>
        </authorList>
    </citation>
    <scope>NUCLEOTIDE SEQUENCE [LARGE SCALE GENOMIC DNA]</scope>
    <source>
        <strain evidence="8 9">DSM 43749</strain>
    </source>
</reference>
<dbReference type="GO" id="GO:0016787">
    <property type="term" value="F:hydrolase activity"/>
    <property type="evidence" value="ECO:0007669"/>
    <property type="project" value="UniProtKB-KW"/>
</dbReference>
<dbReference type="EC" id="3.4.21.-" evidence="6"/>
<keyword evidence="5 6" id="KW-0720">Serine protease</keyword>
<feature type="signal peptide" evidence="6">
    <location>
        <begin position="1"/>
        <end position="29"/>
    </location>
</feature>
<evidence type="ECO:0000256" key="6">
    <source>
        <dbReference type="RuleBase" id="RU004296"/>
    </source>
</evidence>
<feature type="region of interest" description="Disordered" evidence="7">
    <location>
        <begin position="32"/>
        <end position="91"/>
    </location>
</feature>
<feature type="chain" id="PRO_5044991496" description="Serine protease" evidence="6">
    <location>
        <begin position="30"/>
        <end position="312"/>
    </location>
</feature>
<evidence type="ECO:0000256" key="7">
    <source>
        <dbReference type="SAM" id="MobiDB-lite"/>
    </source>
</evidence>
<sequence length="312" mass="31933">MTSRTLPAPLSLCLAAALATALTTVVAPAAPAAPALPGDTPVSADGRVGGTPVPAAHPPSAGSTGTGNPADARGVRPVTGAGPRVVAPDEQSTASIIAPDERTRVNPTTVYPARANVYFTYTKPNGATSWCTGWLYAANAVATAGHCVHSGGPSGGWNTNFTVHPGRNGTTSPYGSCGTSAVHSVTGWVQDASVEYDYAGLKLDCTIGTTTGWYGMNWAATPTVGTPVTSAGYPQDKPSATQWTTTSAISAVHTRQLAYHLDTTGGQSGSPVHHVGCSTYCADAVHAYGYGDHNRGTRITEAAFTNLHNWKL</sequence>
<keyword evidence="4 6" id="KW-0378">Hydrolase</keyword>
<dbReference type="InterPro" id="IPR043504">
    <property type="entry name" value="Peptidase_S1_PA_chymotrypsin"/>
</dbReference>
<evidence type="ECO:0000313" key="9">
    <source>
        <dbReference type="Proteomes" id="UP001268819"/>
    </source>
</evidence>
<dbReference type="RefSeq" id="WP_310310456.1">
    <property type="nucleotide sequence ID" value="NZ_BAAAXB010000001.1"/>
</dbReference>
<proteinExistence type="inferred from homology"/>
<keyword evidence="3 6" id="KW-0732">Signal</keyword>
<organism evidence="8 9">
    <name type="scientific">Saccharothrix longispora</name>
    <dbReference type="NCBI Taxonomy" id="33920"/>
    <lineage>
        <taxon>Bacteria</taxon>
        <taxon>Bacillati</taxon>
        <taxon>Actinomycetota</taxon>
        <taxon>Actinomycetes</taxon>
        <taxon>Pseudonocardiales</taxon>
        <taxon>Pseudonocardiaceae</taxon>
        <taxon>Saccharothrix</taxon>
    </lineage>
</organism>
<evidence type="ECO:0000256" key="2">
    <source>
        <dbReference type="ARBA" id="ARBA00022670"/>
    </source>
</evidence>
<dbReference type="PANTHER" id="PTHR15462:SF8">
    <property type="entry name" value="SERINE PROTEASE"/>
    <property type="match status" value="1"/>
</dbReference>
<dbReference type="SUPFAM" id="SSF50494">
    <property type="entry name" value="Trypsin-like serine proteases"/>
    <property type="match status" value="1"/>
</dbReference>
<dbReference type="PRINTS" id="PR00839">
    <property type="entry name" value="V8PROTEASE"/>
</dbReference>